<dbReference type="Proteomes" id="UP001595909">
    <property type="component" value="Unassembled WGS sequence"/>
</dbReference>
<accession>A0ABV9REY6</accession>
<protein>
    <submittedName>
        <fullName evidence="3">DUF4190 domain-containing protein</fullName>
    </submittedName>
</protein>
<evidence type="ECO:0000256" key="1">
    <source>
        <dbReference type="SAM" id="MobiDB-lite"/>
    </source>
</evidence>
<dbReference type="RefSeq" id="WP_274189756.1">
    <property type="nucleotide sequence ID" value="NZ_BAABHN010000013.1"/>
</dbReference>
<feature type="compositionally biased region" description="Pro residues" evidence="1">
    <location>
        <begin position="1"/>
        <end position="19"/>
    </location>
</feature>
<evidence type="ECO:0000313" key="4">
    <source>
        <dbReference type="Proteomes" id="UP001595909"/>
    </source>
</evidence>
<sequence length="215" mass="22171">MTQQYVPPPGHQPYYPPPTASQRTNGMATAGFVVALCGAVLSIIPFLGIVAWIVAPVGIVLSIIGLTRVGQLGGRGMAVSGVILGAAGLLICMLWLIGLAAATTPPSGSTYTTPRSYSAPSYSAPARSTAPTTQAMPSVNGPFEDGTYLVGSELTAGTYRTDGSGGSCYWERLRDTSGEFGAIISNQAVSGPSTMTVQSSDNAVRFSGGCTWTRR</sequence>
<feature type="transmembrane region" description="Helical" evidence="2">
    <location>
        <begin position="33"/>
        <end position="66"/>
    </location>
</feature>
<keyword evidence="2" id="KW-0812">Transmembrane</keyword>
<keyword evidence="2" id="KW-0472">Membrane</keyword>
<proteinExistence type="predicted"/>
<dbReference type="EMBL" id="JBHSIM010000013">
    <property type="protein sequence ID" value="MFC4832119.1"/>
    <property type="molecule type" value="Genomic_DNA"/>
</dbReference>
<feature type="region of interest" description="Disordered" evidence="1">
    <location>
        <begin position="1"/>
        <end position="20"/>
    </location>
</feature>
<keyword evidence="4" id="KW-1185">Reference proteome</keyword>
<reference evidence="4" key="1">
    <citation type="journal article" date="2019" name="Int. J. Syst. Evol. Microbiol.">
        <title>The Global Catalogue of Microorganisms (GCM) 10K type strain sequencing project: providing services to taxonomists for standard genome sequencing and annotation.</title>
        <authorList>
            <consortium name="The Broad Institute Genomics Platform"/>
            <consortium name="The Broad Institute Genome Sequencing Center for Infectious Disease"/>
            <person name="Wu L."/>
            <person name="Ma J."/>
        </authorList>
    </citation>
    <scope>NUCLEOTIDE SEQUENCE [LARGE SCALE GENOMIC DNA]</scope>
    <source>
        <strain evidence="4">CCUG 50347</strain>
    </source>
</reference>
<evidence type="ECO:0000313" key="3">
    <source>
        <dbReference type="EMBL" id="MFC4832119.1"/>
    </source>
</evidence>
<feature type="transmembrane region" description="Helical" evidence="2">
    <location>
        <begin position="78"/>
        <end position="102"/>
    </location>
</feature>
<name>A0ABV9REY6_9PSEU</name>
<comment type="caution">
    <text evidence="3">The sequence shown here is derived from an EMBL/GenBank/DDBJ whole genome shotgun (WGS) entry which is preliminary data.</text>
</comment>
<evidence type="ECO:0000256" key="2">
    <source>
        <dbReference type="SAM" id="Phobius"/>
    </source>
</evidence>
<gene>
    <name evidence="3" type="ORF">ACFPEL_06825</name>
</gene>
<organism evidence="3 4">
    <name type="scientific">Actinomycetospora chibensis</name>
    <dbReference type="NCBI Taxonomy" id="663606"/>
    <lineage>
        <taxon>Bacteria</taxon>
        <taxon>Bacillati</taxon>
        <taxon>Actinomycetota</taxon>
        <taxon>Actinomycetes</taxon>
        <taxon>Pseudonocardiales</taxon>
        <taxon>Pseudonocardiaceae</taxon>
        <taxon>Actinomycetospora</taxon>
    </lineage>
</organism>
<keyword evidence="2" id="KW-1133">Transmembrane helix</keyword>